<accession>A0ABR3FK40</accession>
<protein>
    <recommendedName>
        <fullName evidence="2">F-box domain-containing protein</fullName>
    </recommendedName>
</protein>
<gene>
    <name evidence="3" type="ORF">V5O48_006426</name>
</gene>
<comment type="caution">
    <text evidence="3">The sequence shown here is derived from an EMBL/GenBank/DDBJ whole genome shotgun (WGS) entry which is preliminary data.</text>
</comment>
<feature type="compositionally biased region" description="Basic and acidic residues" evidence="1">
    <location>
        <begin position="43"/>
        <end position="65"/>
    </location>
</feature>
<dbReference type="Proteomes" id="UP001465976">
    <property type="component" value="Unassembled WGS sequence"/>
</dbReference>
<evidence type="ECO:0000313" key="3">
    <source>
        <dbReference type="EMBL" id="KAL0575552.1"/>
    </source>
</evidence>
<dbReference type="PROSITE" id="PS50181">
    <property type="entry name" value="FBOX"/>
    <property type="match status" value="1"/>
</dbReference>
<dbReference type="CDD" id="cd09917">
    <property type="entry name" value="F-box_SF"/>
    <property type="match status" value="1"/>
</dbReference>
<feature type="compositionally biased region" description="Polar residues" evidence="1">
    <location>
        <begin position="17"/>
        <end position="34"/>
    </location>
</feature>
<feature type="region of interest" description="Disordered" evidence="1">
    <location>
        <begin position="1"/>
        <end position="69"/>
    </location>
</feature>
<sequence length="620" mass="72990">MSRRRSTRLQEVELQDETSTITKRIQANTKNQPNARPKKKAKASRDCQEKDWGPAKRVGDDSGMDKEEESVDKGLLNVILNDMPPEILEEIFAHLGPDDILRLARLNSVLRELLMSKSARPIWHTSYQNFVSTIPPLPSDLNEPQYAELLFGDGCSTTMLQTLYEEQVYRLGDAFDERLPRHLQRLDFVCTKLQRNLCHLGFPRRYKSVYPINWTFDLYREYRELPVDQRNVWLDEKKGVLRKMIEHENACQQWRDAWKTQRIKQDKEDRQKRRSDIYRRLAERGWNDRDFDDYRLTKHKLIDTPEPLTEDSWHEIRQTLEGDLQSYKDERLAKQRSSSLSSRYCSLVDEYERIRHTLFPGDGTKILPSTGEFLRLSTEIQTIDDLVWKTPFEQEIPHTEICGALETIDLRDVILDWRRKKDQELHDTLLEQGAPTRIDFGTTIFRLPKGPKEETARILPASQLFTDDLSASPYDYTLIRWERAGYNPFRSLERKPCIPLKDAGVLYDHQASWYARQMTKLCDVKSIRDVKKLNPIFECVSCSKYTEEYESGLGLGLGRLRTFMRWKQALTHGHPNHDMSIRSVDDKTKKRVEENETRMSKFWQTTPGMYPPPYVTMFRA</sequence>
<evidence type="ECO:0000256" key="1">
    <source>
        <dbReference type="SAM" id="MobiDB-lite"/>
    </source>
</evidence>
<dbReference type="SUPFAM" id="SSF81383">
    <property type="entry name" value="F-box domain"/>
    <property type="match status" value="1"/>
</dbReference>
<organism evidence="3 4">
    <name type="scientific">Marasmius crinis-equi</name>
    <dbReference type="NCBI Taxonomy" id="585013"/>
    <lineage>
        <taxon>Eukaryota</taxon>
        <taxon>Fungi</taxon>
        <taxon>Dikarya</taxon>
        <taxon>Basidiomycota</taxon>
        <taxon>Agaricomycotina</taxon>
        <taxon>Agaricomycetes</taxon>
        <taxon>Agaricomycetidae</taxon>
        <taxon>Agaricales</taxon>
        <taxon>Marasmiineae</taxon>
        <taxon>Marasmiaceae</taxon>
        <taxon>Marasmius</taxon>
    </lineage>
</organism>
<reference evidence="3 4" key="1">
    <citation type="submission" date="2024-02" db="EMBL/GenBank/DDBJ databases">
        <title>A draft genome for the cacao thread blight pathogen Marasmius crinis-equi.</title>
        <authorList>
            <person name="Cohen S.P."/>
            <person name="Baruah I.K."/>
            <person name="Amoako-Attah I."/>
            <person name="Bukari Y."/>
            <person name="Meinhardt L.W."/>
            <person name="Bailey B.A."/>
        </authorList>
    </citation>
    <scope>NUCLEOTIDE SEQUENCE [LARGE SCALE GENOMIC DNA]</scope>
    <source>
        <strain evidence="3 4">GH-76</strain>
    </source>
</reference>
<dbReference type="InterPro" id="IPR036047">
    <property type="entry name" value="F-box-like_dom_sf"/>
</dbReference>
<dbReference type="InterPro" id="IPR001810">
    <property type="entry name" value="F-box_dom"/>
</dbReference>
<dbReference type="Pfam" id="PF00646">
    <property type="entry name" value="F-box"/>
    <property type="match status" value="1"/>
</dbReference>
<keyword evidence="4" id="KW-1185">Reference proteome</keyword>
<evidence type="ECO:0000313" key="4">
    <source>
        <dbReference type="Proteomes" id="UP001465976"/>
    </source>
</evidence>
<dbReference type="SMART" id="SM00256">
    <property type="entry name" value="FBOX"/>
    <property type="match status" value="1"/>
</dbReference>
<proteinExistence type="predicted"/>
<name>A0ABR3FK40_9AGAR</name>
<evidence type="ECO:0000259" key="2">
    <source>
        <dbReference type="PROSITE" id="PS50181"/>
    </source>
</evidence>
<dbReference type="EMBL" id="JBAHYK010000294">
    <property type="protein sequence ID" value="KAL0575552.1"/>
    <property type="molecule type" value="Genomic_DNA"/>
</dbReference>
<feature type="domain" description="F-box" evidence="2">
    <location>
        <begin position="77"/>
        <end position="126"/>
    </location>
</feature>